<feature type="domain" description="PPIase cyclophilin-type" evidence="6">
    <location>
        <begin position="31"/>
        <end position="186"/>
    </location>
</feature>
<keyword evidence="3 5" id="KW-0697">Rotamase</keyword>
<evidence type="ECO:0000256" key="2">
    <source>
        <dbReference type="ARBA" id="ARBA00007365"/>
    </source>
</evidence>
<keyword evidence="5" id="KW-0732">Signal</keyword>
<dbReference type="CDD" id="cd01920">
    <property type="entry name" value="cyclophilin_EcCYP_like"/>
    <property type="match status" value="1"/>
</dbReference>
<dbReference type="GO" id="GO:0006457">
    <property type="term" value="P:protein folding"/>
    <property type="evidence" value="ECO:0007669"/>
    <property type="project" value="InterPro"/>
</dbReference>
<evidence type="ECO:0000256" key="1">
    <source>
        <dbReference type="ARBA" id="ARBA00002388"/>
    </source>
</evidence>
<feature type="signal peptide" evidence="5">
    <location>
        <begin position="1"/>
        <end position="19"/>
    </location>
</feature>
<dbReference type="PIRSF" id="PIRSF001467">
    <property type="entry name" value="Peptidylpro_ismrse"/>
    <property type="match status" value="1"/>
</dbReference>
<dbReference type="PRINTS" id="PR00153">
    <property type="entry name" value="CSAPPISMRASE"/>
</dbReference>
<dbReference type="OrthoDB" id="9807797at2"/>
<feature type="chain" id="PRO_5006524552" description="Peptidyl-prolyl cis-trans isomerase" evidence="5">
    <location>
        <begin position="20"/>
        <end position="191"/>
    </location>
</feature>
<accession>F5R801</accession>
<keyword evidence="8" id="KW-1185">Reference proteome</keyword>
<protein>
    <recommendedName>
        <fullName evidence="5">Peptidyl-prolyl cis-trans isomerase</fullName>
        <shortName evidence="5">PPIase</shortName>
        <ecNumber evidence="5">5.2.1.8</ecNumber>
    </recommendedName>
</protein>
<dbReference type="EC" id="5.2.1.8" evidence="5"/>
<dbReference type="InterPro" id="IPR020892">
    <property type="entry name" value="Cyclophilin-type_PPIase_CS"/>
</dbReference>
<dbReference type="EMBL" id="AFHG01000029">
    <property type="protein sequence ID" value="EGK73179.1"/>
    <property type="molecule type" value="Genomic_DNA"/>
</dbReference>
<organism evidence="7 8">
    <name type="scientific">Methyloversatilis universalis (strain ATCC BAA-1314 / DSM 25237 / JCM 13912 / CCUG 52030 / FAM5)</name>
    <dbReference type="NCBI Taxonomy" id="1000565"/>
    <lineage>
        <taxon>Bacteria</taxon>
        <taxon>Pseudomonadati</taxon>
        <taxon>Pseudomonadota</taxon>
        <taxon>Betaproteobacteria</taxon>
        <taxon>Nitrosomonadales</taxon>
        <taxon>Sterolibacteriaceae</taxon>
        <taxon>Methyloversatilis</taxon>
    </lineage>
</organism>
<reference evidence="7 8" key="1">
    <citation type="journal article" date="2011" name="J. Bacteriol.">
        <title>Genome sequence of Methyloversatilis universalis FAM5T, a methylotrophic representative of the order Rhodocyclales.</title>
        <authorList>
            <person name="Kittichotirat W."/>
            <person name="Good N.M."/>
            <person name="Hall R."/>
            <person name="Bringel F."/>
            <person name="Lajus A."/>
            <person name="Medigue C."/>
            <person name="Smalley N.E."/>
            <person name="Beck D."/>
            <person name="Bumgarner R."/>
            <person name="Vuilleumier S."/>
            <person name="Kalyuzhnaya M.G."/>
        </authorList>
    </citation>
    <scope>NUCLEOTIDE SEQUENCE [LARGE SCALE GENOMIC DNA]</scope>
    <source>
        <strain evidence="8">ATCC BAA-1314 / JCM 13912 / FAM5</strain>
    </source>
</reference>
<dbReference type="Gene3D" id="2.40.100.10">
    <property type="entry name" value="Cyclophilin-like"/>
    <property type="match status" value="1"/>
</dbReference>
<keyword evidence="4 5" id="KW-0413">Isomerase</keyword>
<dbReference type="Pfam" id="PF00160">
    <property type="entry name" value="Pro_isomerase"/>
    <property type="match status" value="1"/>
</dbReference>
<comment type="function">
    <text evidence="1 5">PPIases accelerate the folding of proteins. It catalyzes the cis-trans isomerization of proline imidic peptide bonds in oligopeptides.</text>
</comment>
<dbReference type="Proteomes" id="UP000005019">
    <property type="component" value="Unassembled WGS sequence"/>
</dbReference>
<dbReference type="PROSITE" id="PS00170">
    <property type="entry name" value="CSA_PPIASE_1"/>
    <property type="match status" value="1"/>
</dbReference>
<name>F5R801_METUF</name>
<dbReference type="PANTHER" id="PTHR43246">
    <property type="entry name" value="PEPTIDYL-PROLYL CIS-TRANS ISOMERASE CYP38, CHLOROPLASTIC"/>
    <property type="match status" value="1"/>
</dbReference>
<evidence type="ECO:0000256" key="3">
    <source>
        <dbReference type="ARBA" id="ARBA00023110"/>
    </source>
</evidence>
<evidence type="ECO:0000313" key="7">
    <source>
        <dbReference type="EMBL" id="EGK73179.1"/>
    </source>
</evidence>
<gene>
    <name evidence="7" type="ORF">METUNv1_00351</name>
</gene>
<comment type="similarity">
    <text evidence="2 5">Belongs to the cyclophilin-type PPIase family.</text>
</comment>
<dbReference type="AlphaFoldDB" id="F5R801"/>
<comment type="caution">
    <text evidence="7">The sequence shown here is derived from an EMBL/GenBank/DDBJ whole genome shotgun (WGS) entry which is preliminary data.</text>
</comment>
<dbReference type="SUPFAM" id="SSF50891">
    <property type="entry name" value="Cyclophilin-like"/>
    <property type="match status" value="1"/>
</dbReference>
<dbReference type="InterPro" id="IPR024936">
    <property type="entry name" value="Cyclophilin-type_PPIase"/>
</dbReference>
<dbReference type="RefSeq" id="WP_008058228.1">
    <property type="nucleotide sequence ID" value="NZ_AFHG01000029.1"/>
</dbReference>
<dbReference type="InterPro" id="IPR002130">
    <property type="entry name" value="Cyclophilin-type_PPIase_dom"/>
</dbReference>
<dbReference type="PROSITE" id="PS50072">
    <property type="entry name" value="CSA_PPIASE_2"/>
    <property type="match status" value="1"/>
</dbReference>
<comment type="catalytic activity">
    <reaction evidence="5">
        <text>[protein]-peptidylproline (omega=180) = [protein]-peptidylproline (omega=0)</text>
        <dbReference type="Rhea" id="RHEA:16237"/>
        <dbReference type="Rhea" id="RHEA-COMP:10747"/>
        <dbReference type="Rhea" id="RHEA-COMP:10748"/>
        <dbReference type="ChEBI" id="CHEBI:83833"/>
        <dbReference type="ChEBI" id="CHEBI:83834"/>
        <dbReference type="EC" id="5.2.1.8"/>
    </reaction>
</comment>
<evidence type="ECO:0000256" key="4">
    <source>
        <dbReference type="ARBA" id="ARBA00023235"/>
    </source>
</evidence>
<proteinExistence type="inferred from homology"/>
<sequence>MKKLLLGLLAGLMPLIAFATNPQVELKTSQGNVVIELFPEAAPATVDNFLQYVKSGFYDGLIFHRVINGFMIQGGGFDPQMNQKATRAPVKNEAKQAIEKGVRNAPGSIAMARTNDPHSATAQFFINLVDNRMLDYPSRDGYGYTAFGKVVKGMEVVNNIANVRTGNAGMHQDVPMTPVVIQTARVLEAKQ</sequence>
<dbReference type="GO" id="GO:0003755">
    <property type="term" value="F:peptidyl-prolyl cis-trans isomerase activity"/>
    <property type="evidence" value="ECO:0007669"/>
    <property type="project" value="UniProtKB-UniRule"/>
</dbReference>
<dbReference type="InterPro" id="IPR029000">
    <property type="entry name" value="Cyclophilin-like_dom_sf"/>
</dbReference>
<evidence type="ECO:0000313" key="8">
    <source>
        <dbReference type="Proteomes" id="UP000005019"/>
    </source>
</evidence>
<dbReference type="InterPro" id="IPR044665">
    <property type="entry name" value="E_coli_cyclophilin_A-like"/>
</dbReference>
<evidence type="ECO:0000259" key="6">
    <source>
        <dbReference type="PROSITE" id="PS50072"/>
    </source>
</evidence>
<dbReference type="STRING" id="1000565.METUNv1_00351"/>
<evidence type="ECO:0000256" key="5">
    <source>
        <dbReference type="RuleBase" id="RU363019"/>
    </source>
</evidence>
<dbReference type="eggNOG" id="COG0652">
    <property type="taxonomic scope" value="Bacteria"/>
</dbReference>